<organism evidence="3 4">
    <name type="scientific">Streptomyces spectabilis</name>
    <dbReference type="NCBI Taxonomy" id="68270"/>
    <lineage>
        <taxon>Bacteria</taxon>
        <taxon>Bacillati</taxon>
        <taxon>Actinomycetota</taxon>
        <taxon>Actinomycetes</taxon>
        <taxon>Kitasatosporales</taxon>
        <taxon>Streptomycetaceae</taxon>
        <taxon>Streptomyces</taxon>
    </lineage>
</organism>
<dbReference type="Proteomes" id="UP000549009">
    <property type="component" value="Unassembled WGS sequence"/>
</dbReference>
<feature type="compositionally biased region" description="Basic and acidic residues" evidence="1">
    <location>
        <begin position="39"/>
        <end position="58"/>
    </location>
</feature>
<dbReference type="RefSeq" id="WP_150509792.1">
    <property type="nucleotide sequence ID" value="NZ_BMSQ01000020.1"/>
</dbReference>
<evidence type="ECO:0000313" key="2">
    <source>
        <dbReference type="EMBL" id="MBB5108339.1"/>
    </source>
</evidence>
<evidence type="ECO:0000256" key="1">
    <source>
        <dbReference type="SAM" id="MobiDB-lite"/>
    </source>
</evidence>
<dbReference type="EMBL" id="JACHJD010000018">
    <property type="protein sequence ID" value="MBB5108339.1"/>
    <property type="molecule type" value="Genomic_DNA"/>
</dbReference>
<keyword evidence="5" id="KW-1185">Reference proteome</keyword>
<evidence type="ECO:0000313" key="5">
    <source>
        <dbReference type="Proteomes" id="UP000549009"/>
    </source>
</evidence>
<dbReference type="KEGG" id="sspb:CP982_07555"/>
<accession>A0A5P2X2G9</accession>
<sequence length="128" mass="14477">MGLFGRRKFSEMPTAEERYFAAQKPSERRVPAQPDEAELAFRERSARRRERERAAAEERRKQVVSAGTIRRRGRTVILEGDWKLATDKLPLGDLSGLTARGRLGDLTVSDLHALATNHGPDCNCGRFR</sequence>
<reference evidence="2 5" key="2">
    <citation type="submission" date="2020-08" db="EMBL/GenBank/DDBJ databases">
        <title>Genomic Encyclopedia of Type Strains, Phase III (KMG-III): the genomes of soil and plant-associated and newly described type strains.</title>
        <authorList>
            <person name="Whitman W."/>
        </authorList>
    </citation>
    <scope>NUCLEOTIDE SEQUENCE [LARGE SCALE GENOMIC DNA]</scope>
    <source>
        <strain evidence="2 5">CECT 3146</strain>
    </source>
</reference>
<evidence type="ECO:0000313" key="3">
    <source>
        <dbReference type="EMBL" id="QEV58588.1"/>
    </source>
</evidence>
<protein>
    <submittedName>
        <fullName evidence="3">Uncharacterized protein</fullName>
    </submittedName>
</protein>
<name>A0A5P2X2G9_STRST</name>
<dbReference type="EMBL" id="CP023690">
    <property type="protein sequence ID" value="QEV58588.1"/>
    <property type="molecule type" value="Genomic_DNA"/>
</dbReference>
<feature type="compositionally biased region" description="Basic and acidic residues" evidence="1">
    <location>
        <begin position="15"/>
        <end position="30"/>
    </location>
</feature>
<gene>
    <name evidence="3" type="ORF">CP982_07555</name>
    <name evidence="2" type="ORF">FHS40_007460</name>
</gene>
<dbReference type="OrthoDB" id="9968374at2"/>
<dbReference type="AlphaFoldDB" id="A0A5P2X2G9"/>
<feature type="region of interest" description="Disordered" evidence="1">
    <location>
        <begin position="1"/>
        <end position="58"/>
    </location>
</feature>
<evidence type="ECO:0000313" key="4">
    <source>
        <dbReference type="Proteomes" id="UP000326505"/>
    </source>
</evidence>
<proteinExistence type="predicted"/>
<dbReference type="Proteomes" id="UP000326505">
    <property type="component" value="Chromosome"/>
</dbReference>
<reference evidence="3 4" key="1">
    <citation type="submission" date="2017-09" db="EMBL/GenBank/DDBJ databases">
        <authorList>
            <person name="Lee N."/>
            <person name="Cho B.-K."/>
        </authorList>
    </citation>
    <scope>NUCLEOTIDE SEQUENCE [LARGE SCALE GENOMIC DNA]</scope>
    <source>
        <strain evidence="3 4">ATCC 27465</strain>
    </source>
</reference>